<reference evidence="4 5" key="1">
    <citation type="submission" date="2025-04" db="UniProtKB">
        <authorList>
            <consortium name="RefSeq"/>
        </authorList>
    </citation>
    <scope>IDENTIFICATION</scope>
</reference>
<dbReference type="PANTHER" id="PTHR20883:SF14">
    <property type="entry name" value="PHYTANOYL-COA DIOXYGENASE"/>
    <property type="match status" value="1"/>
</dbReference>
<organism evidence="3 5">
    <name type="scientific">Acanthaster planci</name>
    <name type="common">Crown-of-thorns starfish</name>
    <dbReference type="NCBI Taxonomy" id="133434"/>
    <lineage>
        <taxon>Eukaryota</taxon>
        <taxon>Metazoa</taxon>
        <taxon>Echinodermata</taxon>
        <taxon>Eleutherozoa</taxon>
        <taxon>Asterozoa</taxon>
        <taxon>Asteroidea</taxon>
        <taxon>Valvatacea</taxon>
        <taxon>Valvatida</taxon>
        <taxon>Acanthasteridae</taxon>
        <taxon>Acanthaster</taxon>
    </lineage>
</organism>
<dbReference type="InterPro" id="IPR008775">
    <property type="entry name" value="Phytyl_CoA_dOase-like"/>
</dbReference>
<dbReference type="SUPFAM" id="SSF51197">
    <property type="entry name" value="Clavaminate synthase-like"/>
    <property type="match status" value="1"/>
</dbReference>
<dbReference type="Proteomes" id="UP000694845">
    <property type="component" value="Unplaced"/>
</dbReference>
<proteinExistence type="predicted"/>
<feature type="region of interest" description="Disordered" evidence="2">
    <location>
        <begin position="1"/>
        <end position="49"/>
    </location>
</feature>
<dbReference type="KEGG" id="aplc:110981417"/>
<evidence type="ECO:0000256" key="2">
    <source>
        <dbReference type="SAM" id="MobiDB-lite"/>
    </source>
</evidence>
<dbReference type="PANTHER" id="PTHR20883">
    <property type="entry name" value="PHYTANOYL-COA DIOXYGENASE DOMAIN CONTAINING 1"/>
    <property type="match status" value="1"/>
</dbReference>
<dbReference type="OrthoDB" id="445007at2759"/>
<feature type="compositionally biased region" description="Basic and acidic residues" evidence="2">
    <location>
        <begin position="16"/>
        <end position="28"/>
    </location>
</feature>
<accession>A0A8B7YTJ2</accession>
<evidence type="ECO:0000313" key="3">
    <source>
        <dbReference type="Proteomes" id="UP000694845"/>
    </source>
</evidence>
<keyword evidence="3" id="KW-1185">Reference proteome</keyword>
<name>A0A8B7YTJ2_ACAPL</name>
<evidence type="ECO:0000256" key="1">
    <source>
        <dbReference type="ARBA" id="ARBA00001962"/>
    </source>
</evidence>
<dbReference type="RefSeq" id="XP_022094669.1">
    <property type="nucleotide sequence ID" value="XM_022238977.1"/>
</dbReference>
<dbReference type="Gene3D" id="2.60.120.620">
    <property type="entry name" value="q2cbj1_9rhob like domain"/>
    <property type="match status" value="1"/>
</dbReference>
<sequence length="402" mass="46195">MPMNTRKRSSQLGDLPEEKRSKHGKEPCVAEPELYTTIPPQPKAKKPGQLTHDQLKRYFDEGYLLIPDFFQPFELDPVREGIAEEVDRLVDQLYNAGKIKDKCSDAGLFQRMTLIEEQFPGAAVLLHKTGYLPQSFRDLWSNERLLNVMEQLIGPDIAGHPVWNLRVKTPQNEQATVPWHQDNAYLDPEALHVLQPTAWIPMLDVQKENGCLQVIPRGHRKGVTATHTCCVGGTWYVQIKDTSDMMTSLGVDVKDAVTVEMPYGGVLLMNNAIPHQSLENYSDKIRWSLDLRWQRPDKPNGFYGIKDSVLMRTSKDPNYTIDFESFNKVDRHIKAVDSMLGTEQKELGVSRDTKADDEFDTTIMGPWMKRWELVHHNRHTAKFERNEDRDDATSSWHSWDKA</sequence>
<gene>
    <name evidence="4 5" type="primary">LOC110981417</name>
</gene>
<comment type="cofactor">
    <cofactor evidence="1">
        <name>Fe cation</name>
        <dbReference type="ChEBI" id="CHEBI:24875"/>
    </cofactor>
</comment>
<evidence type="ECO:0000313" key="4">
    <source>
        <dbReference type="RefSeq" id="XP_022094669.1"/>
    </source>
</evidence>
<protein>
    <submittedName>
        <fullName evidence="4 5">Phytanoyl-CoA dioxygenase-like isoform X1</fullName>
    </submittedName>
</protein>
<evidence type="ECO:0000313" key="5">
    <source>
        <dbReference type="RefSeq" id="XP_022094671.1"/>
    </source>
</evidence>
<dbReference type="RefSeq" id="XP_022094671.1">
    <property type="nucleotide sequence ID" value="XM_022238979.1"/>
</dbReference>
<dbReference type="Pfam" id="PF05721">
    <property type="entry name" value="PhyH"/>
    <property type="match status" value="1"/>
</dbReference>
<dbReference type="AlphaFoldDB" id="A0A8B7YTJ2"/>
<dbReference type="GeneID" id="110981417"/>